<dbReference type="AlphaFoldDB" id="A0AAJ6YY63"/>
<keyword evidence="3" id="KW-1185">Reference proteome</keyword>
<feature type="region of interest" description="Disordered" evidence="1">
    <location>
        <begin position="201"/>
        <end position="232"/>
    </location>
</feature>
<dbReference type="PANTHER" id="PTHR11232">
    <property type="entry name" value="PHOSPHOTYROSINE INTERACTION DOMAIN-CONTAINING FAMILY MEMBER"/>
    <property type="match status" value="1"/>
</dbReference>
<dbReference type="InterPro" id="IPR006020">
    <property type="entry name" value="PTB/PI_dom"/>
</dbReference>
<dbReference type="KEGG" id="csol:105369050"/>
<feature type="domain" description="PID" evidence="2">
    <location>
        <begin position="67"/>
        <end position="188"/>
    </location>
</feature>
<evidence type="ECO:0000313" key="3">
    <source>
        <dbReference type="Proteomes" id="UP000695007"/>
    </source>
</evidence>
<feature type="region of interest" description="Disordered" evidence="1">
    <location>
        <begin position="268"/>
        <end position="307"/>
    </location>
</feature>
<dbReference type="InterPro" id="IPR051133">
    <property type="entry name" value="Adapter_Engulfment-Domain"/>
</dbReference>
<name>A0AAJ6YY63_9HYME</name>
<dbReference type="GeneID" id="105369050"/>
<feature type="compositionally biased region" description="Polar residues" evidence="1">
    <location>
        <begin position="296"/>
        <end position="305"/>
    </location>
</feature>
<dbReference type="SMART" id="SM00462">
    <property type="entry name" value="PTB"/>
    <property type="match status" value="1"/>
</dbReference>
<dbReference type="PROSITE" id="PS01179">
    <property type="entry name" value="PID"/>
    <property type="match status" value="1"/>
</dbReference>
<accession>A0AAJ6YY63</accession>
<gene>
    <name evidence="4" type="primary">LOC105369050</name>
</gene>
<reference evidence="4" key="1">
    <citation type="submission" date="2025-08" db="UniProtKB">
        <authorList>
            <consortium name="RefSeq"/>
        </authorList>
    </citation>
    <scope>IDENTIFICATION</scope>
</reference>
<dbReference type="Pfam" id="PF00640">
    <property type="entry name" value="PID"/>
    <property type="match status" value="1"/>
</dbReference>
<dbReference type="InterPro" id="IPR011993">
    <property type="entry name" value="PH-like_dom_sf"/>
</dbReference>
<dbReference type="CDD" id="cd13159">
    <property type="entry name" value="PTB_LDLRAP-mammal-like"/>
    <property type="match status" value="1"/>
</dbReference>
<organism evidence="3 4">
    <name type="scientific">Ceratosolen solmsi marchali</name>
    <dbReference type="NCBI Taxonomy" id="326594"/>
    <lineage>
        <taxon>Eukaryota</taxon>
        <taxon>Metazoa</taxon>
        <taxon>Ecdysozoa</taxon>
        <taxon>Arthropoda</taxon>
        <taxon>Hexapoda</taxon>
        <taxon>Insecta</taxon>
        <taxon>Pterygota</taxon>
        <taxon>Neoptera</taxon>
        <taxon>Endopterygota</taxon>
        <taxon>Hymenoptera</taxon>
        <taxon>Apocrita</taxon>
        <taxon>Proctotrupomorpha</taxon>
        <taxon>Chalcidoidea</taxon>
        <taxon>Agaonidae</taxon>
        <taxon>Agaoninae</taxon>
        <taxon>Ceratosolen</taxon>
    </lineage>
</organism>
<proteinExistence type="predicted"/>
<dbReference type="RefSeq" id="XP_011506594.1">
    <property type="nucleotide sequence ID" value="XM_011508292.1"/>
</dbReference>
<dbReference type="Proteomes" id="UP000695007">
    <property type="component" value="Unplaced"/>
</dbReference>
<sequence length="328" mass="35565">MSFFRGLWKSNSKHKKLCEEWALANSCESVGPSTSSASCSTTSCSTASASSSRTGPDDTDIPPETFFSLKYLGSTLVESPSSEKETADAVKTIVGMAKASGKKLQRISLAVSLRGIRMTDLATDEDQLRVSIYRISYCSADGAHDHVFAFIATNPNETLECHAYLCPKRKVAQTVTLTVAQAFNRAYELWQLSEMDCNSQDKDAQLEDEKKETDKKSTKDKQSATELNLEKKSGSPKNIVIDMANDVVVQAKVESWVSFDECPAKASDGIPLQELKSPTDSSPDSSTTTPTTGSSNRSVATQQPKPQCAWLDVESGSRSHALDLVCSS</sequence>
<dbReference type="Gene3D" id="2.30.29.30">
    <property type="entry name" value="Pleckstrin-homology domain (PH domain)/Phosphotyrosine-binding domain (PTB)"/>
    <property type="match status" value="1"/>
</dbReference>
<evidence type="ECO:0000313" key="4">
    <source>
        <dbReference type="RefSeq" id="XP_011506594.1"/>
    </source>
</evidence>
<protein>
    <submittedName>
        <fullName evidence="4">Low density lipoprotein receptor adapter protein 1-like</fullName>
    </submittedName>
</protein>
<dbReference type="SUPFAM" id="SSF50729">
    <property type="entry name" value="PH domain-like"/>
    <property type="match status" value="1"/>
</dbReference>
<dbReference type="PANTHER" id="PTHR11232:SF74">
    <property type="entry name" value="PTB DOMAIN-CONTAINING ADAPTER PROTEIN CED-6-LIKE PROTEIN"/>
    <property type="match status" value="1"/>
</dbReference>
<evidence type="ECO:0000256" key="1">
    <source>
        <dbReference type="SAM" id="MobiDB-lite"/>
    </source>
</evidence>
<feature type="compositionally biased region" description="Low complexity" evidence="1">
    <location>
        <begin position="278"/>
        <end position="295"/>
    </location>
</feature>
<evidence type="ECO:0000259" key="2">
    <source>
        <dbReference type="PROSITE" id="PS01179"/>
    </source>
</evidence>